<dbReference type="InterPro" id="IPR013154">
    <property type="entry name" value="ADH-like_N"/>
</dbReference>
<dbReference type="EMBL" id="WRPP01000002">
    <property type="protein sequence ID" value="MVU77557.1"/>
    <property type="molecule type" value="Genomic_DNA"/>
</dbReference>
<dbReference type="Gene3D" id="3.90.180.10">
    <property type="entry name" value="Medium-chain alcohol dehydrogenases, catalytic domain"/>
    <property type="match status" value="1"/>
</dbReference>
<dbReference type="AlphaFoldDB" id="A0A7K1UT79"/>
<dbReference type="Pfam" id="PF00107">
    <property type="entry name" value="ADH_zinc_N"/>
    <property type="match status" value="1"/>
</dbReference>
<evidence type="ECO:0000259" key="1">
    <source>
        <dbReference type="SMART" id="SM00829"/>
    </source>
</evidence>
<name>A0A7K1UT79_9NOCA</name>
<dbReference type="Gene3D" id="3.40.50.720">
    <property type="entry name" value="NAD(P)-binding Rossmann-like Domain"/>
    <property type="match status" value="1"/>
</dbReference>
<gene>
    <name evidence="2" type="ORF">GPX89_09930</name>
</gene>
<sequence>MKAVVCTRYGPPDVLELAEIEEPVPQPDEVRVKVHATAVTSSDCLVRGFRLPRSKWIQARLALGLTKPRQPVLGMVLAGEIDAVGSAVTDFQVGDRVYGLDRERFGAYAAYKCMPQDGILAPEPASLDHVRAAAIPYGGLLAMHLLRKGGIAFHHKVLVYGASGAVGTATVQLAKHFGAEVTGVCGPKHLGLVEALGADTVIDYTAGDFLPRGVQYDIIIIAVGDRVGPPSPARCRAALAPHGAYVAIDHGTPQFHAADLILLGQLTAEAQLRPIIDRRYTLDQIVEAHRYVDLGHEAGTVVLTVTDTAD</sequence>
<dbReference type="CDD" id="cd08267">
    <property type="entry name" value="MDR1"/>
    <property type="match status" value="1"/>
</dbReference>
<evidence type="ECO:0000313" key="3">
    <source>
        <dbReference type="Proteomes" id="UP000466794"/>
    </source>
</evidence>
<organism evidence="2 3">
    <name type="scientific">Nocardia terrae</name>
    <dbReference type="NCBI Taxonomy" id="2675851"/>
    <lineage>
        <taxon>Bacteria</taxon>
        <taxon>Bacillati</taxon>
        <taxon>Actinomycetota</taxon>
        <taxon>Actinomycetes</taxon>
        <taxon>Mycobacteriales</taxon>
        <taxon>Nocardiaceae</taxon>
        <taxon>Nocardia</taxon>
    </lineage>
</organism>
<dbReference type="InterPro" id="IPR013149">
    <property type="entry name" value="ADH-like_C"/>
</dbReference>
<dbReference type="InterPro" id="IPR052733">
    <property type="entry name" value="Chloroplast_QOR"/>
</dbReference>
<protein>
    <submittedName>
        <fullName evidence="2">Zinc-binding dehydrogenase</fullName>
    </submittedName>
</protein>
<reference evidence="2 3" key="1">
    <citation type="submission" date="2019-12" db="EMBL/GenBank/DDBJ databases">
        <title>Nocardia sp. nov. ET3-3 isolated from soil.</title>
        <authorList>
            <person name="Kanchanasin P."/>
            <person name="Tanasupawat S."/>
            <person name="Yuki M."/>
            <person name="Kudo T."/>
        </authorList>
    </citation>
    <scope>NUCLEOTIDE SEQUENCE [LARGE SCALE GENOMIC DNA]</scope>
    <source>
        <strain evidence="2 3">ET3-3</strain>
    </source>
</reference>
<comment type="caution">
    <text evidence="2">The sequence shown here is derived from an EMBL/GenBank/DDBJ whole genome shotgun (WGS) entry which is preliminary data.</text>
</comment>
<dbReference type="GO" id="GO:0016491">
    <property type="term" value="F:oxidoreductase activity"/>
    <property type="evidence" value="ECO:0007669"/>
    <property type="project" value="InterPro"/>
</dbReference>
<proteinExistence type="predicted"/>
<keyword evidence="3" id="KW-1185">Reference proteome</keyword>
<dbReference type="Pfam" id="PF08240">
    <property type="entry name" value="ADH_N"/>
    <property type="match status" value="1"/>
</dbReference>
<feature type="domain" description="Enoyl reductase (ER)" evidence="1">
    <location>
        <begin position="10"/>
        <end position="303"/>
    </location>
</feature>
<dbReference type="SMART" id="SM00829">
    <property type="entry name" value="PKS_ER"/>
    <property type="match status" value="1"/>
</dbReference>
<dbReference type="InterPro" id="IPR020843">
    <property type="entry name" value="ER"/>
</dbReference>
<dbReference type="SUPFAM" id="SSF51735">
    <property type="entry name" value="NAD(P)-binding Rossmann-fold domains"/>
    <property type="match status" value="1"/>
</dbReference>
<dbReference type="Proteomes" id="UP000466794">
    <property type="component" value="Unassembled WGS sequence"/>
</dbReference>
<dbReference type="SUPFAM" id="SSF50129">
    <property type="entry name" value="GroES-like"/>
    <property type="match status" value="1"/>
</dbReference>
<dbReference type="InterPro" id="IPR036291">
    <property type="entry name" value="NAD(P)-bd_dom_sf"/>
</dbReference>
<accession>A0A7K1UT79</accession>
<dbReference type="PANTHER" id="PTHR44013:SF1">
    <property type="entry name" value="ZINC-TYPE ALCOHOL DEHYDROGENASE-LIKE PROTEIN C16A3.02C"/>
    <property type="match status" value="1"/>
</dbReference>
<dbReference type="PANTHER" id="PTHR44013">
    <property type="entry name" value="ZINC-TYPE ALCOHOL DEHYDROGENASE-LIKE PROTEIN C16A3.02C"/>
    <property type="match status" value="1"/>
</dbReference>
<evidence type="ECO:0000313" key="2">
    <source>
        <dbReference type="EMBL" id="MVU77557.1"/>
    </source>
</evidence>
<dbReference type="InterPro" id="IPR011032">
    <property type="entry name" value="GroES-like_sf"/>
</dbReference>